<sequence length="67" mass="8040">MLPVKHLSRAPACRQPIWRHRIAWYLRYDRPISVIEHPVNYLTRAHQLLDTTLYKASRRSTPYEIAL</sequence>
<reference evidence="1 2" key="1">
    <citation type="submission" date="2017-03" db="EMBL/GenBank/DDBJ databases">
        <title>Genome of the blue death feigning beetle - Asbolus verrucosus.</title>
        <authorList>
            <person name="Rider S.D."/>
        </authorList>
    </citation>
    <scope>NUCLEOTIDE SEQUENCE [LARGE SCALE GENOMIC DNA]</scope>
    <source>
        <strain evidence="1">Butters</strain>
        <tissue evidence="1">Head and leg muscle</tissue>
    </source>
</reference>
<dbReference type="EMBL" id="QDEB01075500">
    <property type="protein sequence ID" value="RZC34928.1"/>
    <property type="molecule type" value="Genomic_DNA"/>
</dbReference>
<accession>A0A482VRD7</accession>
<organism evidence="1 2">
    <name type="scientific">Asbolus verrucosus</name>
    <name type="common">Desert ironclad beetle</name>
    <dbReference type="NCBI Taxonomy" id="1661398"/>
    <lineage>
        <taxon>Eukaryota</taxon>
        <taxon>Metazoa</taxon>
        <taxon>Ecdysozoa</taxon>
        <taxon>Arthropoda</taxon>
        <taxon>Hexapoda</taxon>
        <taxon>Insecta</taxon>
        <taxon>Pterygota</taxon>
        <taxon>Neoptera</taxon>
        <taxon>Endopterygota</taxon>
        <taxon>Coleoptera</taxon>
        <taxon>Polyphaga</taxon>
        <taxon>Cucujiformia</taxon>
        <taxon>Tenebrionidae</taxon>
        <taxon>Pimeliinae</taxon>
        <taxon>Asbolus</taxon>
    </lineage>
</organism>
<name>A0A482VRD7_ASBVE</name>
<protein>
    <submittedName>
        <fullName evidence="1">Uncharacterized protein</fullName>
    </submittedName>
</protein>
<gene>
    <name evidence="1" type="ORF">BDFB_013683</name>
</gene>
<evidence type="ECO:0000313" key="2">
    <source>
        <dbReference type="Proteomes" id="UP000292052"/>
    </source>
</evidence>
<dbReference type="AlphaFoldDB" id="A0A482VRD7"/>
<evidence type="ECO:0000313" key="1">
    <source>
        <dbReference type="EMBL" id="RZC34928.1"/>
    </source>
</evidence>
<proteinExistence type="predicted"/>
<dbReference type="Proteomes" id="UP000292052">
    <property type="component" value="Unassembled WGS sequence"/>
</dbReference>
<keyword evidence="2" id="KW-1185">Reference proteome</keyword>
<comment type="caution">
    <text evidence="1">The sequence shown here is derived from an EMBL/GenBank/DDBJ whole genome shotgun (WGS) entry which is preliminary data.</text>
</comment>